<reference evidence="2" key="2">
    <citation type="submission" date="2020-06" db="EMBL/GenBank/DDBJ databases">
        <authorList>
            <person name="Ji K."/>
            <person name="Li J."/>
        </authorList>
    </citation>
    <scope>NUCLEOTIDE SEQUENCE</scope>
    <source>
        <strain evidence="2">JKM2019</strain>
        <tissue evidence="2">Whole body</tissue>
    </source>
</reference>
<reference evidence="2" key="3">
    <citation type="journal article" date="2021" name="World Allergy Organ. J.">
        <title>Chromosome-level assembly of Dermatophagoides farinae genome and transcriptome reveals two novel allergens Der f 37 and Der f 39.</title>
        <authorList>
            <person name="Chen J."/>
            <person name="Cai Z."/>
            <person name="Fan D."/>
            <person name="Hu J."/>
            <person name="Hou Y."/>
            <person name="He Y."/>
            <person name="Zhang Z."/>
            <person name="Zhao Z."/>
            <person name="Gao P."/>
            <person name="Hu W."/>
            <person name="Sun J."/>
            <person name="Li J."/>
            <person name="Ji K."/>
        </authorList>
    </citation>
    <scope>NUCLEOTIDE SEQUENCE</scope>
    <source>
        <strain evidence="2">JKM2019</strain>
    </source>
</reference>
<dbReference type="InterPro" id="IPR000210">
    <property type="entry name" value="BTB/POZ_dom"/>
</dbReference>
<protein>
    <submittedName>
        <fullName evidence="3">BTB/POZ domain-containing protein kctd15</fullName>
    </submittedName>
    <submittedName>
        <fullName evidence="2">Btb/poz domain-containing protein kctd1-like protein</fullName>
    </submittedName>
</protein>
<evidence type="ECO:0000313" key="4">
    <source>
        <dbReference type="Proteomes" id="UP000790347"/>
    </source>
</evidence>
<evidence type="ECO:0000313" key="3">
    <source>
        <dbReference type="EMBL" id="KAH9511089.1"/>
    </source>
</evidence>
<sequence length="356" mass="39846">MSVLSGVVGSGLEPTNAYLSNSSNSSPARTSPTNSIYSNIVNMNHKISGIPCVAAASRYTAPVHIDVGGSIYTSSLETLTKHPESRLARMFNGSIPIVLDSLKQHYFIDRDGKMFRHILNFLRTNTLVIPENFDELDLLYEEVKFYDIQPLLRLLEQVRMNKRAQDLHHSRCCSPNENGMITERSKNCAQILSTKRIRLDDYGDLIDQTRINSNKKNISKTNFKLSSSCINSNTSDNADSPKDSNLENNECIYQCLAVNISPELGERVCISGERTLIEEVFPEISQNIMDSSKAAVWNQDAKHVIRFPLNGYCKLNSLQTIVRLLNYGFKVMASNGGGVEGQQFSEYLMVRKCPSS</sequence>
<gene>
    <name evidence="3" type="primary">KCTD15</name>
    <name evidence="3" type="ORF">DERF_009560</name>
    <name evidence="2" type="ORF">HUG17_7440</name>
</gene>
<comment type="caution">
    <text evidence="3">The sequence shown here is derived from an EMBL/GenBank/DDBJ whole genome shotgun (WGS) entry which is preliminary data.</text>
</comment>
<dbReference type="InterPro" id="IPR011333">
    <property type="entry name" value="SKP1/BTB/POZ_sf"/>
</dbReference>
<dbReference type="SMART" id="SM00225">
    <property type="entry name" value="BTB"/>
    <property type="match status" value="1"/>
</dbReference>
<dbReference type="AlphaFoldDB" id="A0A922L111"/>
<accession>A0A922L111</accession>
<dbReference type="Pfam" id="PF02214">
    <property type="entry name" value="BTB_2"/>
    <property type="match status" value="1"/>
</dbReference>
<dbReference type="Pfam" id="PF20871">
    <property type="entry name" value="KCTD1-15_CTD"/>
    <property type="match status" value="1"/>
</dbReference>
<dbReference type="Gene3D" id="3.30.710.10">
    <property type="entry name" value="Potassium Channel Kv1.1, Chain A"/>
    <property type="match status" value="1"/>
</dbReference>
<dbReference type="Proteomes" id="UP000828236">
    <property type="component" value="Unassembled WGS sequence"/>
</dbReference>
<dbReference type="EMBL" id="SDOV01000009">
    <property type="protein sequence ID" value="KAH7637234.1"/>
    <property type="molecule type" value="Genomic_DNA"/>
</dbReference>
<evidence type="ECO:0000313" key="2">
    <source>
        <dbReference type="EMBL" id="KAH7637234.1"/>
    </source>
</evidence>
<reference evidence="3" key="4">
    <citation type="journal article" date="2022" name="Res Sq">
        <title>Comparative Genomics Reveals Insights into the Divergent Evolution of Astigmatic Mites and Household Pest Adaptations.</title>
        <authorList>
            <person name="Xiong Q."/>
            <person name="Wan A.T.-Y."/>
            <person name="Liu X.-Y."/>
            <person name="Fung C.S.-H."/>
            <person name="Xiao X."/>
            <person name="Malainual N."/>
            <person name="Hou J."/>
            <person name="Wang L."/>
            <person name="Wang M."/>
            <person name="Yang K."/>
            <person name="Cui Y."/>
            <person name="Leung E."/>
            <person name="Nong W."/>
            <person name="Shin S.-K."/>
            <person name="Au S."/>
            <person name="Jeong K.Y."/>
            <person name="Chew F.T."/>
            <person name="Hui J."/>
            <person name="Leung T.F."/>
            <person name="Tungtrongchitr A."/>
            <person name="Zhong N."/>
            <person name="Liu Z."/>
            <person name="Tsui S."/>
        </authorList>
    </citation>
    <scope>NUCLEOTIDE SEQUENCE</scope>
    <source>
        <strain evidence="3">Derf</strain>
        <tissue evidence="3">Whole organism</tissue>
    </source>
</reference>
<dbReference type="EMBL" id="ASGP02000004">
    <property type="protein sequence ID" value="KAH9511089.1"/>
    <property type="molecule type" value="Genomic_DNA"/>
</dbReference>
<name>A0A922L111_DERFA</name>
<keyword evidence="4" id="KW-1185">Reference proteome</keyword>
<dbReference type="CDD" id="cd18361">
    <property type="entry name" value="BTB_POZ_KCTD1-like"/>
    <property type="match status" value="1"/>
</dbReference>
<dbReference type="Proteomes" id="UP000790347">
    <property type="component" value="Unassembled WGS sequence"/>
</dbReference>
<dbReference type="PANTHER" id="PTHR14499:SF67">
    <property type="entry name" value="BTB_POZ DOMAIN-CONTAINING PROTEIN TIWAZ"/>
    <property type="match status" value="1"/>
</dbReference>
<organism evidence="3 4">
    <name type="scientific">Dermatophagoides farinae</name>
    <name type="common">American house dust mite</name>
    <dbReference type="NCBI Taxonomy" id="6954"/>
    <lineage>
        <taxon>Eukaryota</taxon>
        <taxon>Metazoa</taxon>
        <taxon>Ecdysozoa</taxon>
        <taxon>Arthropoda</taxon>
        <taxon>Chelicerata</taxon>
        <taxon>Arachnida</taxon>
        <taxon>Acari</taxon>
        <taxon>Acariformes</taxon>
        <taxon>Sarcoptiformes</taxon>
        <taxon>Astigmata</taxon>
        <taxon>Psoroptidia</taxon>
        <taxon>Analgoidea</taxon>
        <taxon>Pyroglyphidae</taxon>
        <taxon>Dermatophagoidinae</taxon>
        <taxon>Dermatophagoides</taxon>
    </lineage>
</organism>
<feature type="domain" description="BTB" evidence="1">
    <location>
        <begin position="61"/>
        <end position="163"/>
    </location>
</feature>
<reference evidence="3" key="1">
    <citation type="submission" date="2013-05" db="EMBL/GenBank/DDBJ databases">
        <authorList>
            <person name="Yim A.K.Y."/>
            <person name="Chan T.F."/>
            <person name="Ji K.M."/>
            <person name="Liu X.Y."/>
            <person name="Zhou J.W."/>
            <person name="Li R.Q."/>
            <person name="Yang K.Y."/>
            <person name="Li J."/>
            <person name="Li M."/>
            <person name="Law P.T.W."/>
            <person name="Wu Y.L."/>
            <person name="Cai Z.L."/>
            <person name="Qin H."/>
            <person name="Bao Y."/>
            <person name="Leung R.K.K."/>
            <person name="Ng P.K.S."/>
            <person name="Zou J."/>
            <person name="Zhong X.J."/>
            <person name="Ran P.X."/>
            <person name="Zhong N.S."/>
            <person name="Liu Z.G."/>
            <person name="Tsui S.K.W."/>
        </authorList>
    </citation>
    <scope>NUCLEOTIDE SEQUENCE</scope>
    <source>
        <strain evidence="3">Derf</strain>
        <tissue evidence="3">Whole organism</tissue>
    </source>
</reference>
<dbReference type="SUPFAM" id="SSF54695">
    <property type="entry name" value="POZ domain"/>
    <property type="match status" value="1"/>
</dbReference>
<dbReference type="InterPro" id="IPR003131">
    <property type="entry name" value="T1-type_BTB"/>
</dbReference>
<dbReference type="GO" id="GO:0051260">
    <property type="term" value="P:protein homooligomerization"/>
    <property type="evidence" value="ECO:0007669"/>
    <property type="project" value="InterPro"/>
</dbReference>
<evidence type="ECO:0000259" key="1">
    <source>
        <dbReference type="SMART" id="SM00225"/>
    </source>
</evidence>
<dbReference type="OrthoDB" id="2414723at2759"/>
<proteinExistence type="predicted"/>
<dbReference type="InterPro" id="IPR048595">
    <property type="entry name" value="KCTD1-15-like_C"/>
</dbReference>
<dbReference type="PANTHER" id="PTHR14499">
    <property type="entry name" value="POTASSIUM CHANNEL TETRAMERIZATION DOMAIN-CONTAINING"/>
    <property type="match status" value="1"/>
</dbReference>